<dbReference type="InterPro" id="IPR000868">
    <property type="entry name" value="Isochorismatase-like_dom"/>
</dbReference>
<evidence type="ECO:0000256" key="6">
    <source>
        <dbReference type="ARBA" id="ARBA00039017"/>
    </source>
</evidence>
<accession>A0A318QBY1</accession>
<dbReference type="Proteomes" id="UP000247609">
    <property type="component" value="Unassembled WGS sequence"/>
</dbReference>
<dbReference type="AlphaFoldDB" id="A0A318QBY1"/>
<protein>
    <recommendedName>
        <fullName evidence="6">nicotinamidase</fullName>
        <ecNumber evidence="6">3.5.1.19</ecNumber>
    </recommendedName>
    <alternativeName>
        <fullName evidence="7">Nicotinamide deamidase</fullName>
    </alternativeName>
</protein>
<dbReference type="RefSeq" id="WP_110526221.1">
    <property type="nucleotide sequence ID" value="NZ_NOXG01000001.1"/>
</dbReference>
<dbReference type="EMBL" id="NOXG01000001">
    <property type="protein sequence ID" value="PYD77226.1"/>
    <property type="molecule type" value="Genomic_DNA"/>
</dbReference>
<dbReference type="GO" id="GO:0046872">
    <property type="term" value="F:metal ion binding"/>
    <property type="evidence" value="ECO:0007669"/>
    <property type="project" value="UniProtKB-KW"/>
</dbReference>
<dbReference type="GO" id="GO:0008936">
    <property type="term" value="F:nicotinamidase activity"/>
    <property type="evidence" value="ECO:0007669"/>
    <property type="project" value="UniProtKB-EC"/>
</dbReference>
<evidence type="ECO:0000313" key="9">
    <source>
        <dbReference type="EMBL" id="PYD77226.1"/>
    </source>
</evidence>
<dbReference type="PANTHER" id="PTHR11080">
    <property type="entry name" value="PYRAZINAMIDASE/NICOTINAMIDASE"/>
    <property type="match status" value="1"/>
</dbReference>
<evidence type="ECO:0000256" key="5">
    <source>
        <dbReference type="ARBA" id="ARBA00037900"/>
    </source>
</evidence>
<dbReference type="Gene3D" id="3.40.50.850">
    <property type="entry name" value="Isochorismatase-like"/>
    <property type="match status" value="1"/>
</dbReference>
<evidence type="ECO:0000256" key="3">
    <source>
        <dbReference type="ARBA" id="ARBA00022723"/>
    </source>
</evidence>
<dbReference type="InterPro" id="IPR052347">
    <property type="entry name" value="Isochorismatase_Nicotinamidase"/>
</dbReference>
<sequence>MPFPTIGHRDALLIIDVQNDFLPGGALAVEDGARIIPMINRLQSLPFGRVVATQDWHPRDHVSFTTTAEKDDGGDRWPPHCIAATWGAAFADTLEQAHIGLIVRKGMSPGIDSYSAFRDNDGGNETGLSQWLSACGVGRVFICGIALEYCVRASAHDAWRDGFETFVLDAACAAINDDRRGIHHDLRAAGITIMDARTLLKD</sequence>
<dbReference type="EC" id="3.5.1.19" evidence="6"/>
<dbReference type="CDD" id="cd01011">
    <property type="entry name" value="nicotinamidase"/>
    <property type="match status" value="1"/>
</dbReference>
<comment type="pathway">
    <text evidence="5">Cofactor biosynthesis; nicotinate biosynthesis; nicotinate from nicotinamide: step 1/1.</text>
</comment>
<keyword evidence="2" id="KW-0662">Pyridine nucleotide biosynthesis</keyword>
<dbReference type="Pfam" id="PF00857">
    <property type="entry name" value="Isochorismatase"/>
    <property type="match status" value="1"/>
</dbReference>
<comment type="caution">
    <text evidence="9">The sequence shown here is derived from an EMBL/GenBank/DDBJ whole genome shotgun (WGS) entry which is preliminary data.</text>
</comment>
<dbReference type="InterPro" id="IPR036380">
    <property type="entry name" value="Isochorismatase-like_sf"/>
</dbReference>
<dbReference type="GO" id="GO:0019363">
    <property type="term" value="P:pyridine nucleotide biosynthetic process"/>
    <property type="evidence" value="ECO:0007669"/>
    <property type="project" value="UniProtKB-KW"/>
</dbReference>
<evidence type="ECO:0000256" key="7">
    <source>
        <dbReference type="ARBA" id="ARBA00043224"/>
    </source>
</evidence>
<comment type="similarity">
    <text evidence="1">Belongs to the isochorismatase family.</text>
</comment>
<evidence type="ECO:0000256" key="2">
    <source>
        <dbReference type="ARBA" id="ARBA00022642"/>
    </source>
</evidence>
<reference evidence="9 10" key="1">
    <citation type="submission" date="2017-07" db="EMBL/GenBank/DDBJ databases">
        <title>A draft genome sequence of Komagataeibacter sp. T5K1.</title>
        <authorList>
            <person name="Skraban J."/>
            <person name="Cleenwerck I."/>
            <person name="Vandamme P."/>
            <person name="Trcek J."/>
        </authorList>
    </citation>
    <scope>NUCLEOTIDE SEQUENCE [LARGE SCALE GENOMIC DNA]</scope>
    <source>
        <strain evidence="9 10">T5K1</strain>
    </source>
</reference>
<dbReference type="SUPFAM" id="SSF52499">
    <property type="entry name" value="Isochorismatase-like hydrolases"/>
    <property type="match status" value="1"/>
</dbReference>
<dbReference type="PANTHER" id="PTHR11080:SF2">
    <property type="entry name" value="LD05707P"/>
    <property type="match status" value="1"/>
</dbReference>
<gene>
    <name evidence="9" type="ORF">CFR71_01740</name>
</gene>
<proteinExistence type="inferred from homology"/>
<evidence type="ECO:0000256" key="4">
    <source>
        <dbReference type="ARBA" id="ARBA00022801"/>
    </source>
</evidence>
<feature type="domain" description="Isochorismatase-like" evidence="8">
    <location>
        <begin position="11"/>
        <end position="196"/>
    </location>
</feature>
<organism evidence="9 10">
    <name type="scientific">Novacetimonas pomaceti</name>
    <dbReference type="NCBI Taxonomy" id="2021998"/>
    <lineage>
        <taxon>Bacteria</taxon>
        <taxon>Pseudomonadati</taxon>
        <taxon>Pseudomonadota</taxon>
        <taxon>Alphaproteobacteria</taxon>
        <taxon>Acetobacterales</taxon>
        <taxon>Acetobacteraceae</taxon>
        <taxon>Novacetimonas</taxon>
    </lineage>
</organism>
<name>A0A318QBY1_9PROT</name>
<evidence type="ECO:0000259" key="8">
    <source>
        <dbReference type="Pfam" id="PF00857"/>
    </source>
</evidence>
<evidence type="ECO:0000313" key="10">
    <source>
        <dbReference type="Proteomes" id="UP000247609"/>
    </source>
</evidence>
<keyword evidence="3" id="KW-0479">Metal-binding</keyword>
<evidence type="ECO:0000256" key="1">
    <source>
        <dbReference type="ARBA" id="ARBA00006336"/>
    </source>
</evidence>
<keyword evidence="4" id="KW-0378">Hydrolase</keyword>